<gene>
    <name evidence="1" type="ORF">Pph01_17710</name>
</gene>
<dbReference type="EMBL" id="BOOP01000006">
    <property type="protein sequence ID" value="GII36768.1"/>
    <property type="molecule type" value="Genomic_DNA"/>
</dbReference>
<dbReference type="Proteomes" id="UP000622547">
    <property type="component" value="Unassembled WGS sequence"/>
</dbReference>
<evidence type="ECO:0000313" key="2">
    <source>
        <dbReference type="Proteomes" id="UP000622547"/>
    </source>
</evidence>
<protein>
    <recommendedName>
        <fullName evidence="3">DinB family protein</fullName>
    </recommendedName>
</protein>
<dbReference type="RefSeq" id="WP_204072490.1">
    <property type="nucleotide sequence ID" value="NZ_BAABHI010000035.1"/>
</dbReference>
<reference evidence="1 2" key="1">
    <citation type="submission" date="2021-01" db="EMBL/GenBank/DDBJ databases">
        <title>Whole genome shotgun sequence of Planotetraspora phitsanulokensis NBRC 104273.</title>
        <authorList>
            <person name="Komaki H."/>
            <person name="Tamura T."/>
        </authorList>
    </citation>
    <scope>NUCLEOTIDE SEQUENCE [LARGE SCALE GENOMIC DNA]</scope>
    <source>
        <strain evidence="1 2">NBRC 104273</strain>
    </source>
</reference>
<evidence type="ECO:0008006" key="3">
    <source>
        <dbReference type="Google" id="ProtNLM"/>
    </source>
</evidence>
<evidence type="ECO:0000313" key="1">
    <source>
        <dbReference type="EMBL" id="GII36768.1"/>
    </source>
</evidence>
<accession>A0A8J3XHN9</accession>
<dbReference type="Gene3D" id="1.20.120.450">
    <property type="entry name" value="dinb family like domain"/>
    <property type="match status" value="1"/>
</dbReference>
<dbReference type="InterPro" id="IPR034660">
    <property type="entry name" value="DinB/YfiT-like"/>
</dbReference>
<keyword evidence="2" id="KW-1185">Reference proteome</keyword>
<name>A0A8J3XHN9_9ACTN</name>
<comment type="caution">
    <text evidence="1">The sequence shown here is derived from an EMBL/GenBank/DDBJ whole genome shotgun (WGS) entry which is preliminary data.</text>
</comment>
<dbReference type="SUPFAM" id="SSF109854">
    <property type="entry name" value="DinB/YfiT-like putative metalloenzymes"/>
    <property type="match status" value="1"/>
</dbReference>
<dbReference type="AlphaFoldDB" id="A0A8J3XHN9"/>
<sequence length="161" mass="18059">MTDESPRTDDRRPALVVTGMTDHVLRLAATWTAWDGTPFHIDDRIYTPHKAIRRVSDHLVDHLAEMEARLAGREPLPDHWHASATTTLADLAPFTHEDLDEARSRITRLAQMWTDRLDALTPEQLDHSPGDGWTFRQLAFHLGGSTYYADAVGSLVPAGKV</sequence>
<proteinExistence type="predicted"/>
<organism evidence="1 2">
    <name type="scientific">Planotetraspora phitsanulokensis</name>
    <dbReference type="NCBI Taxonomy" id="575192"/>
    <lineage>
        <taxon>Bacteria</taxon>
        <taxon>Bacillati</taxon>
        <taxon>Actinomycetota</taxon>
        <taxon>Actinomycetes</taxon>
        <taxon>Streptosporangiales</taxon>
        <taxon>Streptosporangiaceae</taxon>
        <taxon>Planotetraspora</taxon>
    </lineage>
</organism>